<feature type="region of interest" description="Disordered" evidence="6">
    <location>
        <begin position="426"/>
        <end position="448"/>
    </location>
</feature>
<feature type="transmembrane region" description="Helical" evidence="7">
    <location>
        <begin position="235"/>
        <end position="252"/>
    </location>
</feature>
<feature type="compositionally biased region" description="Basic and acidic residues" evidence="6">
    <location>
        <begin position="434"/>
        <end position="448"/>
    </location>
</feature>
<dbReference type="RefSeq" id="WP_311696532.1">
    <property type="nucleotide sequence ID" value="NZ_JAVREY010000020.1"/>
</dbReference>
<evidence type="ECO:0000313" key="9">
    <source>
        <dbReference type="Proteomes" id="UP001183809"/>
    </source>
</evidence>
<dbReference type="Proteomes" id="UP001183809">
    <property type="component" value="Unassembled WGS sequence"/>
</dbReference>
<organism evidence="8 9">
    <name type="scientific">Streptomyces gibsoniae</name>
    <dbReference type="NCBI Taxonomy" id="3075529"/>
    <lineage>
        <taxon>Bacteria</taxon>
        <taxon>Bacillati</taxon>
        <taxon>Actinomycetota</taxon>
        <taxon>Actinomycetes</taxon>
        <taxon>Kitasatosporales</taxon>
        <taxon>Streptomycetaceae</taxon>
        <taxon>Streptomyces</taxon>
    </lineage>
</organism>
<comment type="caution">
    <text evidence="8">The sequence shown here is derived from an EMBL/GenBank/DDBJ whole genome shotgun (WGS) entry which is preliminary data.</text>
</comment>
<dbReference type="PANTHER" id="PTHR30250:SF11">
    <property type="entry name" value="O-ANTIGEN TRANSPORTER-RELATED"/>
    <property type="match status" value="1"/>
</dbReference>
<protein>
    <submittedName>
        <fullName evidence="8">Polysaccharide biosynthesis C-terminal domain-containing protein</fullName>
    </submittedName>
</protein>
<reference evidence="9" key="1">
    <citation type="submission" date="2023-07" db="EMBL/GenBank/DDBJ databases">
        <title>30 novel species of actinomycetes from the DSMZ collection.</title>
        <authorList>
            <person name="Nouioui I."/>
        </authorList>
    </citation>
    <scope>NUCLEOTIDE SEQUENCE [LARGE SCALE GENOMIC DNA]</scope>
    <source>
        <strain evidence="9">DSM 41699</strain>
    </source>
</reference>
<feature type="transmembrane region" description="Helical" evidence="7">
    <location>
        <begin position="135"/>
        <end position="153"/>
    </location>
</feature>
<name>A0ABU2TW10_9ACTN</name>
<dbReference type="InterPro" id="IPR050833">
    <property type="entry name" value="Poly_Biosynth_Transport"/>
</dbReference>
<evidence type="ECO:0000256" key="7">
    <source>
        <dbReference type="SAM" id="Phobius"/>
    </source>
</evidence>
<evidence type="ECO:0000256" key="1">
    <source>
        <dbReference type="ARBA" id="ARBA00004651"/>
    </source>
</evidence>
<evidence type="ECO:0000256" key="2">
    <source>
        <dbReference type="ARBA" id="ARBA00022475"/>
    </source>
</evidence>
<evidence type="ECO:0000256" key="4">
    <source>
        <dbReference type="ARBA" id="ARBA00022989"/>
    </source>
</evidence>
<evidence type="ECO:0000256" key="5">
    <source>
        <dbReference type="ARBA" id="ARBA00023136"/>
    </source>
</evidence>
<feature type="transmembrane region" description="Helical" evidence="7">
    <location>
        <begin position="165"/>
        <end position="188"/>
    </location>
</feature>
<keyword evidence="9" id="KW-1185">Reference proteome</keyword>
<feature type="transmembrane region" description="Helical" evidence="7">
    <location>
        <begin position="68"/>
        <end position="88"/>
    </location>
</feature>
<evidence type="ECO:0000256" key="6">
    <source>
        <dbReference type="SAM" id="MobiDB-lite"/>
    </source>
</evidence>
<feature type="transmembrane region" description="Helical" evidence="7">
    <location>
        <begin position="264"/>
        <end position="291"/>
    </location>
</feature>
<gene>
    <name evidence="8" type="ORF">RM764_18865</name>
</gene>
<keyword evidence="2" id="KW-1003">Cell membrane</keyword>
<feature type="transmembrane region" description="Helical" evidence="7">
    <location>
        <begin position="335"/>
        <end position="359"/>
    </location>
</feature>
<accession>A0ABU2TW10</accession>
<dbReference type="PANTHER" id="PTHR30250">
    <property type="entry name" value="PST FAMILY PREDICTED COLANIC ACID TRANSPORTER"/>
    <property type="match status" value="1"/>
</dbReference>
<feature type="transmembrane region" description="Helical" evidence="7">
    <location>
        <begin position="194"/>
        <end position="214"/>
    </location>
</feature>
<feature type="transmembrane region" description="Helical" evidence="7">
    <location>
        <begin position="100"/>
        <end position="123"/>
    </location>
</feature>
<keyword evidence="3 7" id="KW-0812">Transmembrane</keyword>
<feature type="transmembrane region" description="Helical" evidence="7">
    <location>
        <begin position="371"/>
        <end position="390"/>
    </location>
</feature>
<evidence type="ECO:0000256" key="3">
    <source>
        <dbReference type="ARBA" id="ARBA00022692"/>
    </source>
</evidence>
<keyword evidence="4 7" id="KW-1133">Transmembrane helix</keyword>
<feature type="transmembrane region" description="Helical" evidence="7">
    <location>
        <begin position="396"/>
        <end position="415"/>
    </location>
</feature>
<comment type="subcellular location">
    <subcellularLocation>
        <location evidence="1">Cell membrane</location>
        <topology evidence="1">Multi-pass membrane protein</topology>
    </subcellularLocation>
</comment>
<dbReference type="EMBL" id="JAVREY010000020">
    <property type="protein sequence ID" value="MDT0465045.1"/>
    <property type="molecule type" value="Genomic_DNA"/>
</dbReference>
<evidence type="ECO:0000313" key="8">
    <source>
        <dbReference type="EMBL" id="MDT0465045.1"/>
    </source>
</evidence>
<keyword evidence="5 7" id="KW-0472">Membrane</keyword>
<sequence>MTSGIAAEAVRGRTRVRKAFASTTVRQAVGFAVSSATLGALGMVTSAVLARSMDVDAYTGYTFGKQLLLLSAMFFEFGLFLPAARMLARSDPAQRRRVTGAVVAFFVPVSVLFGLTVLALSWMVDAFFPVHAGPALRAVAFVALGYPLDFVCLQTAQGLGRLHSYSIASVVSRLGFAGLVLAMPAMGVRLTSSGVLLADALFLLAGWITLLVHFRPRWDGLGASMAQMVRGARDYGFSAYLGRVLSMGTYHMDTLMLGAASDPRTFACYMCAASLSYPVGLPGAGLATAVFGRLTRRPRMDPVWVVAVAVASALPAAVVSLLAVPLVRLVYSDRFLMAAALVPLLATAQATSAVTRLFNTFLAAHGLGSDLRTAAITLTASNLVLNLALIPRFQAVGAAWASLLALTVNLVVHVLRYRRAVHTGLTGGPVPGTPRRDRSARGRDATAW</sequence>
<feature type="transmembrane region" description="Helical" evidence="7">
    <location>
        <begin position="28"/>
        <end position="48"/>
    </location>
</feature>
<proteinExistence type="predicted"/>
<feature type="transmembrane region" description="Helical" evidence="7">
    <location>
        <begin position="303"/>
        <end position="323"/>
    </location>
</feature>